<keyword evidence="6" id="KW-1185">Reference proteome</keyword>
<dbReference type="EMBL" id="JAWDGP010000513">
    <property type="protein sequence ID" value="KAK3799934.1"/>
    <property type="molecule type" value="Genomic_DNA"/>
</dbReference>
<dbReference type="Proteomes" id="UP001283361">
    <property type="component" value="Unassembled WGS sequence"/>
</dbReference>
<gene>
    <name evidence="5" type="ORF">RRG08_064825</name>
</gene>
<accession>A0AAE1EA13</accession>
<keyword evidence="2 4" id="KW-0132">Cell division</keyword>
<evidence type="ECO:0000256" key="2">
    <source>
        <dbReference type="ARBA" id="ARBA00022618"/>
    </source>
</evidence>
<organism evidence="5 6">
    <name type="scientific">Elysia crispata</name>
    <name type="common">lettuce slug</name>
    <dbReference type="NCBI Taxonomy" id="231223"/>
    <lineage>
        <taxon>Eukaryota</taxon>
        <taxon>Metazoa</taxon>
        <taxon>Spiralia</taxon>
        <taxon>Lophotrochozoa</taxon>
        <taxon>Mollusca</taxon>
        <taxon>Gastropoda</taxon>
        <taxon>Heterobranchia</taxon>
        <taxon>Euthyneura</taxon>
        <taxon>Panpulmonata</taxon>
        <taxon>Sacoglossa</taxon>
        <taxon>Placobranchoidea</taxon>
        <taxon>Plakobranchidae</taxon>
        <taxon>Elysia</taxon>
    </lineage>
</organism>
<dbReference type="InterPro" id="IPR036858">
    <property type="entry name" value="Cyclin-dep_kinase_reg-sub_sf"/>
</dbReference>
<evidence type="ECO:0000313" key="6">
    <source>
        <dbReference type="Proteomes" id="UP001283361"/>
    </source>
</evidence>
<dbReference type="FunFam" id="3.30.170.10:FF:000001">
    <property type="entry name" value="Cyclin-dependent kinases regulatory subunit"/>
    <property type="match status" value="1"/>
</dbReference>
<dbReference type="AlphaFoldDB" id="A0AAE1EA13"/>
<dbReference type="GO" id="GO:0016538">
    <property type="term" value="F:cyclin-dependent protein serine/threonine kinase regulator activity"/>
    <property type="evidence" value="ECO:0007669"/>
    <property type="project" value="InterPro"/>
</dbReference>
<reference evidence="5" key="1">
    <citation type="journal article" date="2023" name="G3 (Bethesda)">
        <title>A reference genome for the long-term kleptoplast-retaining sea slug Elysia crispata morphotype clarki.</title>
        <authorList>
            <person name="Eastman K.E."/>
            <person name="Pendleton A.L."/>
            <person name="Shaikh M.A."/>
            <person name="Suttiyut T."/>
            <person name="Ogas R."/>
            <person name="Tomko P."/>
            <person name="Gavelis G."/>
            <person name="Widhalm J.R."/>
            <person name="Wisecaver J.H."/>
        </authorList>
    </citation>
    <scope>NUCLEOTIDE SEQUENCE</scope>
    <source>
        <strain evidence="5">ECLA1</strain>
    </source>
</reference>
<dbReference type="PANTHER" id="PTHR23415">
    <property type="entry name" value="CYCLIN-DEPENDENT KINASES REGULATORY SUBUNIT/60S RIBOSOME SUBUNIT BIOGENESIS PROTEIN NIP7"/>
    <property type="match status" value="1"/>
</dbReference>
<dbReference type="SMART" id="SM01084">
    <property type="entry name" value="CKS"/>
    <property type="match status" value="1"/>
</dbReference>
<dbReference type="GO" id="GO:0051301">
    <property type="term" value="P:cell division"/>
    <property type="evidence" value="ECO:0007669"/>
    <property type="project" value="UniProtKB-UniRule"/>
</dbReference>
<protein>
    <recommendedName>
        <fullName evidence="4">Cyclin-dependent kinases regulatory subunit</fullName>
    </recommendedName>
</protein>
<dbReference type="Pfam" id="PF01111">
    <property type="entry name" value="CKS"/>
    <property type="match status" value="1"/>
</dbReference>
<comment type="caution">
    <text evidence="5">The sequence shown here is derived from an EMBL/GenBank/DDBJ whole genome shotgun (WGS) entry which is preliminary data.</text>
</comment>
<dbReference type="PRINTS" id="PR00296">
    <property type="entry name" value="CYCLINKINASE"/>
</dbReference>
<dbReference type="Gene3D" id="3.30.170.10">
    <property type="entry name" value="Cyclin-dependent kinase, regulatory subunit"/>
    <property type="match status" value="1"/>
</dbReference>
<evidence type="ECO:0000256" key="1">
    <source>
        <dbReference type="ARBA" id="ARBA00007782"/>
    </source>
</evidence>
<sequence length="123" mass="14320">MIVSSTAANQDLLCNNISWLKAIFFFYFITMPQDQISYSDKYFDDKYEYRHVILPSDIAKLVPKNHLMTETEWRNLGVQQSPGWIHYMVHAPEPHVLLFRRPLPEPQQQQNGVVAQGQPVFVG</sequence>
<proteinExistence type="inferred from homology"/>
<dbReference type="PROSITE" id="PS00945">
    <property type="entry name" value="CKS_2"/>
    <property type="match status" value="1"/>
</dbReference>
<evidence type="ECO:0000256" key="4">
    <source>
        <dbReference type="RuleBase" id="RU311113"/>
    </source>
</evidence>
<dbReference type="InterPro" id="IPR000789">
    <property type="entry name" value="Cyclin-dep_kinase_reg-sub"/>
</dbReference>
<evidence type="ECO:0000256" key="3">
    <source>
        <dbReference type="ARBA" id="ARBA00023306"/>
    </source>
</evidence>
<evidence type="ECO:0000313" key="5">
    <source>
        <dbReference type="EMBL" id="KAK3799934.1"/>
    </source>
</evidence>
<comment type="function">
    <text evidence="4">Binds to the catalytic subunit of the cyclin dependent kinases and is essential for their biological function.</text>
</comment>
<dbReference type="SUPFAM" id="SSF55637">
    <property type="entry name" value="Cell cycle regulatory proteins"/>
    <property type="match status" value="1"/>
</dbReference>
<name>A0AAE1EA13_9GAST</name>
<keyword evidence="3 4" id="KW-0131">Cell cycle</keyword>
<comment type="similarity">
    <text evidence="1 4">Belongs to the CKS family.</text>
</comment>